<gene>
    <name evidence="3" type="ORF">GB996_04670</name>
</gene>
<accession>A0A844LZY6</accession>
<dbReference type="AlphaFoldDB" id="A0A844LZY6"/>
<evidence type="ECO:0000313" key="3">
    <source>
        <dbReference type="EMBL" id="MUG32085.1"/>
    </source>
</evidence>
<dbReference type="PROSITE" id="PS52050">
    <property type="entry name" value="WYL"/>
    <property type="match status" value="1"/>
</dbReference>
<feature type="domain" description="WCX" evidence="2">
    <location>
        <begin position="281"/>
        <end position="354"/>
    </location>
</feature>
<dbReference type="RefSeq" id="WP_155586978.1">
    <property type="nucleotide sequence ID" value="NZ_WFKQ01000002.1"/>
</dbReference>
<comment type="caution">
    <text evidence="3">The sequence shown here is derived from an EMBL/GenBank/DDBJ whole genome shotgun (WGS) entry which is preliminary data.</text>
</comment>
<dbReference type="Proteomes" id="UP000442109">
    <property type="component" value="Unassembled WGS sequence"/>
</dbReference>
<dbReference type="EMBL" id="WFKQ01000002">
    <property type="protein sequence ID" value="MUG32085.1"/>
    <property type="molecule type" value="Genomic_DNA"/>
</dbReference>
<feature type="domain" description="WYL" evidence="1">
    <location>
        <begin position="171"/>
        <end position="247"/>
    </location>
</feature>
<proteinExistence type="predicted"/>
<reference evidence="3 4" key="1">
    <citation type="journal article" date="2019" name="PLoS ONE">
        <title>Pup mortality in New Zealand sea lions (Phocarctos hookeri) at Enderby Island, Auckland Islands, 2013-18.</title>
        <authorList>
            <person name="Michael S.A."/>
            <person name="Hayman D.T.S."/>
            <person name="Gray R."/>
            <person name="Zhang J."/>
            <person name="Rogers L."/>
            <person name="Roe W.D."/>
        </authorList>
    </citation>
    <scope>NUCLEOTIDE SEQUENCE [LARGE SCALE GENOMIC DNA]</scope>
    <source>
        <strain evidence="3 4">SM868</strain>
    </source>
</reference>
<dbReference type="OrthoDB" id="6654628at2"/>
<dbReference type="PANTHER" id="PTHR34580">
    <property type="match status" value="1"/>
</dbReference>
<keyword evidence="4" id="KW-1185">Reference proteome</keyword>
<dbReference type="Pfam" id="PF13280">
    <property type="entry name" value="WYL"/>
    <property type="match status" value="1"/>
</dbReference>
<organism evidence="3 4">
    <name type="scientific">Psychrobacter sanguinis</name>
    <dbReference type="NCBI Taxonomy" id="861445"/>
    <lineage>
        <taxon>Bacteria</taxon>
        <taxon>Pseudomonadati</taxon>
        <taxon>Pseudomonadota</taxon>
        <taxon>Gammaproteobacteria</taxon>
        <taxon>Moraxellales</taxon>
        <taxon>Moraxellaceae</taxon>
        <taxon>Psychrobacter</taxon>
    </lineage>
</organism>
<dbReference type="InterPro" id="IPR057727">
    <property type="entry name" value="WCX_dom"/>
</dbReference>
<evidence type="ECO:0000313" key="4">
    <source>
        <dbReference type="Proteomes" id="UP000442109"/>
    </source>
</evidence>
<evidence type="ECO:0000259" key="2">
    <source>
        <dbReference type="Pfam" id="PF25583"/>
    </source>
</evidence>
<name>A0A844LZY6_9GAMM</name>
<dbReference type="InterPro" id="IPR026881">
    <property type="entry name" value="WYL_dom"/>
</dbReference>
<dbReference type="PANTHER" id="PTHR34580:SF1">
    <property type="entry name" value="PROTEIN PAFC"/>
    <property type="match status" value="1"/>
</dbReference>
<evidence type="ECO:0000259" key="1">
    <source>
        <dbReference type="Pfam" id="PF13280"/>
    </source>
</evidence>
<protein>
    <submittedName>
        <fullName evidence="3">WYL domain-containing protein</fullName>
    </submittedName>
</protein>
<dbReference type="InterPro" id="IPR051534">
    <property type="entry name" value="CBASS_pafABC_assoc_protein"/>
</dbReference>
<sequence length="362" mass="42124">MSAHPISNYKKSERLFALYQCLPRSKAQALSLTELMDKYASDTDNVANQRKNLENDLFSLNQIFTDIFYSQALVRIPAWGQNISGQTARFYIEPDFSIDAINEQTVFFWEMLSNYTANYLPVSFQQTLHHKLAHIRKREKVRFHQSALGQWQEHLINLPSVVQAPTIDNQVLAGIHQALLNKTQLCIVYQNKWQQQPKQRVVYPKGLVFIDNMMYLTGFNPVDEHIDDEVLLKAHRNFAVNRIKEAVVIDKPMPDWVDRDSFMLTHLHKLGKLEPTNNHEIKLVLKVQKYACQHLFERPLADNQQIERIDDNWNRVTATVANTQRLEDWLVSMSQLAVVEAPNELRAAVRDRLLSAIELYKD</sequence>
<dbReference type="Pfam" id="PF25583">
    <property type="entry name" value="WCX"/>
    <property type="match status" value="1"/>
</dbReference>